<feature type="chain" id="PRO_5047297112" evidence="2">
    <location>
        <begin position="31"/>
        <end position="79"/>
    </location>
</feature>
<dbReference type="EMBL" id="JARWAL010000001">
    <property type="protein sequence ID" value="MDR5891656.1"/>
    <property type="molecule type" value="Genomic_DNA"/>
</dbReference>
<evidence type="ECO:0000256" key="2">
    <source>
        <dbReference type="SAM" id="SignalP"/>
    </source>
</evidence>
<reference evidence="3 4" key="1">
    <citation type="submission" date="2023-04" db="EMBL/GenBank/DDBJ databases">
        <title>A long-awaited taxogenomic arrangement of the family Halomonadaceae.</title>
        <authorList>
            <person name="De La Haba R."/>
            <person name="Chuvochina M."/>
            <person name="Wittouck S."/>
            <person name="Arahal D.R."/>
            <person name="Sanchez-Porro C."/>
            <person name="Hugenholtz P."/>
            <person name="Ventosa A."/>
        </authorList>
    </citation>
    <scope>NUCLEOTIDE SEQUENCE [LARGE SCALE GENOMIC DNA]</scope>
    <source>
        <strain evidence="3 4">DSM 17332</strain>
    </source>
</reference>
<protein>
    <submittedName>
        <fullName evidence="3">Uncharacterized protein</fullName>
    </submittedName>
</protein>
<keyword evidence="1" id="KW-1133">Transmembrane helix</keyword>
<evidence type="ECO:0000313" key="3">
    <source>
        <dbReference type="EMBL" id="MDR5891656.1"/>
    </source>
</evidence>
<feature type="transmembrane region" description="Helical" evidence="1">
    <location>
        <begin position="46"/>
        <end position="70"/>
    </location>
</feature>
<evidence type="ECO:0000256" key="1">
    <source>
        <dbReference type="SAM" id="Phobius"/>
    </source>
</evidence>
<keyword evidence="1" id="KW-0472">Membrane</keyword>
<keyword evidence="1" id="KW-0812">Transmembrane</keyword>
<keyword evidence="2" id="KW-0732">Signal</keyword>
<organism evidence="3 4">
    <name type="scientific">Halomonas mongoliensis</name>
    <dbReference type="NCBI Taxonomy" id="321265"/>
    <lineage>
        <taxon>Bacteria</taxon>
        <taxon>Pseudomonadati</taxon>
        <taxon>Pseudomonadota</taxon>
        <taxon>Gammaproteobacteria</taxon>
        <taxon>Oceanospirillales</taxon>
        <taxon>Halomonadaceae</taxon>
        <taxon>Halomonas</taxon>
    </lineage>
</organism>
<accession>A0ABU1GI19</accession>
<dbReference type="Proteomes" id="UP001252270">
    <property type="component" value="Unassembled WGS sequence"/>
</dbReference>
<evidence type="ECO:0000313" key="4">
    <source>
        <dbReference type="Proteomes" id="UP001252270"/>
    </source>
</evidence>
<gene>
    <name evidence="3" type="ORF">QC820_02420</name>
</gene>
<comment type="caution">
    <text evidence="3">The sequence shown here is derived from an EMBL/GenBank/DDBJ whole genome shotgun (WGS) entry which is preliminary data.</text>
</comment>
<sequence length="79" mass="8031">MTSLSMSLSKRAAAAAAATGLMLGAGSALAHPGHGAPDVHAHTGGPLLLLAGAFAVLGVTGLALLLRRVLRQRRLQRQR</sequence>
<name>A0ABU1GI19_9GAMM</name>
<keyword evidence="4" id="KW-1185">Reference proteome</keyword>
<proteinExistence type="predicted"/>
<feature type="signal peptide" evidence="2">
    <location>
        <begin position="1"/>
        <end position="30"/>
    </location>
</feature>
<dbReference type="RefSeq" id="WP_309635620.1">
    <property type="nucleotide sequence ID" value="NZ_JARWAL010000001.1"/>
</dbReference>